<comment type="cofactor">
    <cofactor evidence="6">
        <name>[4Fe-4S] cluster</name>
        <dbReference type="ChEBI" id="CHEBI:49883"/>
    </cofactor>
    <text evidence="6">Binds 1 [4Fe-4S] cluster. The cluster is coordinated with 3 cysteines and an exchangeable S-adenosyl-L-methionine.</text>
</comment>
<dbReference type="SFLD" id="SFLDS00029">
    <property type="entry name" value="Radical_SAM"/>
    <property type="match status" value="1"/>
</dbReference>
<protein>
    <submittedName>
        <fullName evidence="8">Radical SAM protein</fullName>
    </submittedName>
</protein>
<keyword evidence="4 6" id="KW-0408">Iron</keyword>
<keyword evidence="3 6" id="KW-0479">Metal-binding</keyword>
<feature type="binding site" evidence="6">
    <location>
        <position position="148"/>
    </location>
    <ligand>
        <name>[4Fe-4S] cluster</name>
        <dbReference type="ChEBI" id="CHEBI:49883"/>
        <note>4Fe-4S-S-AdoMet</note>
    </ligand>
</feature>
<evidence type="ECO:0000256" key="1">
    <source>
        <dbReference type="ARBA" id="ARBA00022485"/>
    </source>
</evidence>
<dbReference type="GO" id="GO:0051539">
    <property type="term" value="F:4 iron, 4 sulfur cluster binding"/>
    <property type="evidence" value="ECO:0007669"/>
    <property type="project" value="UniProtKB-KW"/>
</dbReference>
<dbReference type="CDD" id="cd01335">
    <property type="entry name" value="Radical_SAM"/>
    <property type="match status" value="1"/>
</dbReference>
<evidence type="ECO:0000256" key="3">
    <source>
        <dbReference type="ARBA" id="ARBA00022723"/>
    </source>
</evidence>
<dbReference type="EMBL" id="JASNVW010000001">
    <property type="protein sequence ID" value="MDK6028061.1"/>
    <property type="molecule type" value="Genomic_DNA"/>
</dbReference>
<evidence type="ECO:0000256" key="6">
    <source>
        <dbReference type="PIRSR" id="PIRSR004869-50"/>
    </source>
</evidence>
<comment type="caution">
    <text evidence="8">The sequence shown here is derived from an EMBL/GenBank/DDBJ whole genome shotgun (WGS) entry which is preliminary data.</text>
</comment>
<dbReference type="InterPro" id="IPR016431">
    <property type="entry name" value="Pyrv-formate_lyase-activ_prd"/>
</dbReference>
<dbReference type="InterPro" id="IPR058240">
    <property type="entry name" value="rSAM_sf"/>
</dbReference>
<dbReference type="RefSeq" id="WP_285273035.1">
    <property type="nucleotide sequence ID" value="NZ_JASNVW010000001.1"/>
</dbReference>
<dbReference type="InterPro" id="IPR007197">
    <property type="entry name" value="rSAM"/>
</dbReference>
<dbReference type="InterPro" id="IPR034457">
    <property type="entry name" value="Organic_radical-activating"/>
</dbReference>
<dbReference type="InterPro" id="IPR013785">
    <property type="entry name" value="Aldolase_TIM"/>
</dbReference>
<keyword evidence="5 6" id="KW-0411">Iron-sulfur</keyword>
<gene>
    <name evidence="8" type="ORF">QPL79_01615</name>
</gene>
<evidence type="ECO:0000313" key="8">
    <source>
        <dbReference type="EMBL" id="MDK6028061.1"/>
    </source>
</evidence>
<name>A0ABD4Z411_9CREN</name>
<sequence>MGVCKLCGAKGVVISDVIGVCSACLRSRGEEAVSIAMKVHSRYRSGLGLPVNPPNNLNGVKCGLCVNECVIGVGETGYCGLWLNDGGLLKFVEGFNAGVLYAYLDPLPTNCVATPVCPAATGCDYPRYSVSMGSEYGYYNLAVFFAGCNLNCVFCQNLDHKNIVASQALRKRYVVSKSELVEKALNNDRVTCICYFGGDPGPHILYALEVSKVIVDEARRRGLVKRICWETNGLENPGVMREMARLSLESGGIVKIDWKAYTPEVYQALTGVNGYKAVERIKENIRIVAEMARERPEVPLLTISILLVPGYVDEKELMGMAEYIASIDNEIPVVLLAFHPDHLLKDLPPTSIGHAAAAVKIFKGYGVERVFIGNEWLLGPYY</sequence>
<feature type="domain" description="Radical SAM core" evidence="7">
    <location>
        <begin position="144"/>
        <end position="315"/>
    </location>
</feature>
<accession>A0ABD4Z411</accession>
<dbReference type="PANTHER" id="PTHR30352:SF22">
    <property type="entry name" value="PYRUVATE FORMATE-LYASE ACTIVATING ENZYME HOMOLOG"/>
    <property type="match status" value="1"/>
</dbReference>
<organism evidence="8 9">
    <name type="scientific">Ignisphaera cupida</name>
    <dbReference type="NCBI Taxonomy" id="3050454"/>
    <lineage>
        <taxon>Archaea</taxon>
        <taxon>Thermoproteota</taxon>
        <taxon>Thermoprotei</taxon>
        <taxon>Desulfurococcales</taxon>
        <taxon>Desulfurococcaceae</taxon>
        <taxon>Ignisphaera</taxon>
    </lineage>
</organism>
<dbReference type="Pfam" id="PF04055">
    <property type="entry name" value="Radical_SAM"/>
    <property type="match status" value="1"/>
</dbReference>
<feature type="binding site" evidence="6">
    <location>
        <position position="155"/>
    </location>
    <ligand>
        <name>[4Fe-4S] cluster</name>
        <dbReference type="ChEBI" id="CHEBI:49883"/>
        <note>4Fe-4S-S-AdoMet</note>
    </ligand>
</feature>
<evidence type="ECO:0000256" key="2">
    <source>
        <dbReference type="ARBA" id="ARBA00022691"/>
    </source>
</evidence>
<feature type="binding site" evidence="6">
    <location>
        <position position="152"/>
    </location>
    <ligand>
        <name>[4Fe-4S] cluster</name>
        <dbReference type="ChEBI" id="CHEBI:49883"/>
        <note>4Fe-4S-S-AdoMet</note>
    </ligand>
</feature>
<reference evidence="8 9" key="1">
    <citation type="submission" date="2023-05" db="EMBL/GenBank/DDBJ databases">
        <title>A new hyperthermophilic archaea 'Ignisphaera cupida' sp. nov. and description of the family 'Ignisphaeraceae' fam. nov.</title>
        <authorList>
            <person name="Podosokorskaya O.A."/>
            <person name="Elcheninov A.G."/>
            <person name="Klukina A."/>
            <person name="Merkel A.Y."/>
        </authorList>
    </citation>
    <scope>NUCLEOTIDE SEQUENCE [LARGE SCALE GENOMIC DNA]</scope>
    <source>
        <strain evidence="8 9">4213-co</strain>
    </source>
</reference>
<keyword evidence="9" id="KW-1185">Reference proteome</keyword>
<dbReference type="PIRSF" id="PIRSF004869">
    <property type="entry name" value="PflX_prd"/>
    <property type="match status" value="1"/>
</dbReference>
<dbReference type="GO" id="GO:0046872">
    <property type="term" value="F:metal ion binding"/>
    <property type="evidence" value="ECO:0007669"/>
    <property type="project" value="UniProtKB-KW"/>
</dbReference>
<evidence type="ECO:0000256" key="5">
    <source>
        <dbReference type="ARBA" id="ARBA00023014"/>
    </source>
</evidence>
<evidence type="ECO:0000256" key="4">
    <source>
        <dbReference type="ARBA" id="ARBA00023004"/>
    </source>
</evidence>
<dbReference type="PANTHER" id="PTHR30352">
    <property type="entry name" value="PYRUVATE FORMATE-LYASE-ACTIVATING ENZYME"/>
    <property type="match status" value="1"/>
</dbReference>
<dbReference type="Proteomes" id="UP001529235">
    <property type="component" value="Unassembled WGS sequence"/>
</dbReference>
<dbReference type="AlphaFoldDB" id="A0ABD4Z411"/>
<evidence type="ECO:0000259" key="7">
    <source>
        <dbReference type="Pfam" id="PF04055"/>
    </source>
</evidence>
<keyword evidence="2 6" id="KW-0949">S-adenosyl-L-methionine</keyword>
<dbReference type="SUPFAM" id="SSF102114">
    <property type="entry name" value="Radical SAM enzymes"/>
    <property type="match status" value="1"/>
</dbReference>
<dbReference type="Gene3D" id="3.20.20.70">
    <property type="entry name" value="Aldolase class I"/>
    <property type="match status" value="1"/>
</dbReference>
<proteinExistence type="predicted"/>
<keyword evidence="1" id="KW-0004">4Fe-4S</keyword>
<evidence type="ECO:0000313" key="9">
    <source>
        <dbReference type="Proteomes" id="UP001529235"/>
    </source>
</evidence>